<dbReference type="InterPro" id="IPR024173">
    <property type="entry name" value="Pesterase_MJ0037-like"/>
</dbReference>
<keyword evidence="3" id="KW-1185">Reference proteome</keyword>
<dbReference type="Proteomes" id="UP000249720">
    <property type="component" value="Unassembled WGS sequence"/>
</dbReference>
<evidence type="ECO:0000313" key="2">
    <source>
        <dbReference type="EMBL" id="PZX63504.1"/>
    </source>
</evidence>
<name>A0A2W7RT69_9BACT</name>
<dbReference type="GO" id="GO:0016787">
    <property type="term" value="F:hydrolase activity"/>
    <property type="evidence" value="ECO:0007669"/>
    <property type="project" value="InterPro"/>
</dbReference>
<dbReference type="EMBL" id="QKZV01000003">
    <property type="protein sequence ID" value="PZX63504.1"/>
    <property type="molecule type" value="Genomic_DNA"/>
</dbReference>
<sequence length="220" mass="25480">MFAPYLFPFKNQHLWLVAEKCIFWEEEGALILSDTHIGKTAHFKANGIAVPEAIFKDDLRRLWQVISVFNPKKILIVGDLLHKKNNQEVTHFLKWKNETTKVPFHLIKGNHDILSEEWYNDAGIILHQHQLLLPPFLFIHNPNETENDEEKDVYTISGHIHPGIRLKITGKQQIKLPCFYFGKHQAILPAFSNFTGLAMLKPTKKDKVFAIANQNIIEIK</sequence>
<comment type="caution">
    <text evidence="2">The sequence shown here is derived from an EMBL/GenBank/DDBJ whole genome shotgun (WGS) entry which is preliminary data.</text>
</comment>
<dbReference type="PIRSF" id="PIRSF000887">
    <property type="entry name" value="Pesterase_MJ0037"/>
    <property type="match status" value="1"/>
</dbReference>
<dbReference type="PANTHER" id="PTHR39323">
    <property type="entry name" value="BLR1149 PROTEIN"/>
    <property type="match status" value="1"/>
</dbReference>
<dbReference type="AlphaFoldDB" id="A0A2W7RT69"/>
<accession>A0A2W7RT69</accession>
<gene>
    <name evidence="2" type="ORF">LX80_01148</name>
</gene>
<dbReference type="RefSeq" id="WP_111294177.1">
    <property type="nucleotide sequence ID" value="NZ_QKZV01000003.1"/>
</dbReference>
<dbReference type="Gene3D" id="3.60.21.10">
    <property type="match status" value="1"/>
</dbReference>
<reference evidence="2 3" key="1">
    <citation type="submission" date="2018-06" db="EMBL/GenBank/DDBJ databases">
        <title>Genomic Encyclopedia of Archaeal and Bacterial Type Strains, Phase II (KMG-II): from individual species to whole genera.</title>
        <authorList>
            <person name="Goeker M."/>
        </authorList>
    </citation>
    <scope>NUCLEOTIDE SEQUENCE [LARGE SCALE GENOMIC DNA]</scope>
    <source>
        <strain evidence="2 3">DSM 23241</strain>
    </source>
</reference>
<feature type="domain" description="Calcineurin-like phosphoesterase" evidence="1">
    <location>
        <begin position="30"/>
        <end position="138"/>
    </location>
</feature>
<dbReference type="InterPro" id="IPR029052">
    <property type="entry name" value="Metallo-depent_PP-like"/>
</dbReference>
<evidence type="ECO:0000259" key="1">
    <source>
        <dbReference type="Pfam" id="PF00149"/>
    </source>
</evidence>
<dbReference type="OrthoDB" id="9795838at2"/>
<dbReference type="Pfam" id="PF00149">
    <property type="entry name" value="Metallophos"/>
    <property type="match status" value="1"/>
</dbReference>
<dbReference type="NCBIfam" id="TIGR04123">
    <property type="entry name" value="P_estr_lig_assc"/>
    <property type="match status" value="1"/>
</dbReference>
<dbReference type="PANTHER" id="PTHR39323:SF1">
    <property type="entry name" value="BLR1149 PROTEIN"/>
    <property type="match status" value="1"/>
</dbReference>
<protein>
    <submittedName>
        <fullName evidence="2">Putative phosphoesterase</fullName>
    </submittedName>
</protein>
<dbReference type="InterPro" id="IPR026336">
    <property type="entry name" value="PdeM-like"/>
</dbReference>
<evidence type="ECO:0000313" key="3">
    <source>
        <dbReference type="Proteomes" id="UP000249720"/>
    </source>
</evidence>
<dbReference type="InterPro" id="IPR004843">
    <property type="entry name" value="Calcineurin-like_PHP"/>
</dbReference>
<dbReference type="SUPFAM" id="SSF56300">
    <property type="entry name" value="Metallo-dependent phosphatases"/>
    <property type="match status" value="1"/>
</dbReference>
<organism evidence="2 3">
    <name type="scientific">Hydrotalea sandarakina</name>
    <dbReference type="NCBI Taxonomy" id="1004304"/>
    <lineage>
        <taxon>Bacteria</taxon>
        <taxon>Pseudomonadati</taxon>
        <taxon>Bacteroidota</taxon>
        <taxon>Chitinophagia</taxon>
        <taxon>Chitinophagales</taxon>
        <taxon>Chitinophagaceae</taxon>
        <taxon>Hydrotalea</taxon>
    </lineage>
</organism>
<proteinExistence type="predicted"/>